<keyword evidence="3" id="KW-1185">Reference proteome</keyword>
<sequence length="57" mass="6769">MALVFRKDKRKDMQREDPQLSARHRTALRQSKRKQKQNEWQTVATRTPNVGQVAIVH</sequence>
<feature type="region of interest" description="Disordered" evidence="1">
    <location>
        <begin position="1"/>
        <end position="57"/>
    </location>
</feature>
<feature type="compositionally biased region" description="Basic residues" evidence="1">
    <location>
        <begin position="22"/>
        <end position="35"/>
    </location>
</feature>
<dbReference type="Proteomes" id="UP000001292">
    <property type="component" value="Unassembled WGS sequence"/>
</dbReference>
<feature type="compositionally biased region" description="Polar residues" evidence="1">
    <location>
        <begin position="38"/>
        <end position="50"/>
    </location>
</feature>
<reference evidence="2 3" key="1">
    <citation type="journal article" date="2007" name="Nature">
        <title>Evolution of genes and genomes on the Drosophila phylogeny.</title>
        <authorList>
            <consortium name="Drosophila 12 Genomes Consortium"/>
            <person name="Clark A.G."/>
            <person name="Eisen M.B."/>
            <person name="Smith D.R."/>
            <person name="Bergman C.M."/>
            <person name="Oliver B."/>
            <person name="Markow T.A."/>
            <person name="Kaufman T.C."/>
            <person name="Kellis M."/>
            <person name="Gelbart W."/>
            <person name="Iyer V.N."/>
            <person name="Pollard D.A."/>
            <person name="Sackton T.B."/>
            <person name="Larracuente A.M."/>
            <person name="Singh N.D."/>
            <person name="Abad J.P."/>
            <person name="Abt D.N."/>
            <person name="Adryan B."/>
            <person name="Aguade M."/>
            <person name="Akashi H."/>
            <person name="Anderson W.W."/>
            <person name="Aquadro C.F."/>
            <person name="Ardell D.H."/>
            <person name="Arguello R."/>
            <person name="Artieri C.G."/>
            <person name="Barbash D.A."/>
            <person name="Barker D."/>
            <person name="Barsanti P."/>
            <person name="Batterham P."/>
            <person name="Batzoglou S."/>
            <person name="Begun D."/>
            <person name="Bhutkar A."/>
            <person name="Blanco E."/>
            <person name="Bosak S.A."/>
            <person name="Bradley R.K."/>
            <person name="Brand A.D."/>
            <person name="Brent M.R."/>
            <person name="Brooks A.N."/>
            <person name="Brown R.H."/>
            <person name="Butlin R.K."/>
            <person name="Caggese C."/>
            <person name="Calvi B.R."/>
            <person name="Bernardo de Carvalho A."/>
            <person name="Caspi A."/>
            <person name="Castrezana S."/>
            <person name="Celniker S.E."/>
            <person name="Chang J.L."/>
            <person name="Chapple C."/>
            <person name="Chatterji S."/>
            <person name="Chinwalla A."/>
            <person name="Civetta A."/>
            <person name="Clifton S.W."/>
            <person name="Comeron J.M."/>
            <person name="Costello J.C."/>
            <person name="Coyne J.A."/>
            <person name="Daub J."/>
            <person name="David R.G."/>
            <person name="Delcher A.L."/>
            <person name="Delehaunty K."/>
            <person name="Do C.B."/>
            <person name="Ebling H."/>
            <person name="Edwards K."/>
            <person name="Eickbush T."/>
            <person name="Evans J.D."/>
            <person name="Filipski A."/>
            <person name="Findeiss S."/>
            <person name="Freyhult E."/>
            <person name="Fulton L."/>
            <person name="Fulton R."/>
            <person name="Garcia A.C."/>
            <person name="Gardiner A."/>
            <person name="Garfield D.A."/>
            <person name="Garvin B.E."/>
            <person name="Gibson G."/>
            <person name="Gilbert D."/>
            <person name="Gnerre S."/>
            <person name="Godfrey J."/>
            <person name="Good R."/>
            <person name="Gotea V."/>
            <person name="Gravely B."/>
            <person name="Greenberg A.J."/>
            <person name="Griffiths-Jones S."/>
            <person name="Gross S."/>
            <person name="Guigo R."/>
            <person name="Gustafson E.A."/>
            <person name="Haerty W."/>
            <person name="Hahn M.W."/>
            <person name="Halligan D.L."/>
            <person name="Halpern A.L."/>
            <person name="Halter G.M."/>
            <person name="Han M.V."/>
            <person name="Heger A."/>
            <person name="Hillier L."/>
            <person name="Hinrichs A.S."/>
            <person name="Holmes I."/>
            <person name="Hoskins R.A."/>
            <person name="Hubisz M.J."/>
            <person name="Hultmark D."/>
            <person name="Huntley M.A."/>
            <person name="Jaffe D.B."/>
            <person name="Jagadeeshan S."/>
            <person name="Jeck W.R."/>
            <person name="Johnson J."/>
            <person name="Jones C.D."/>
            <person name="Jordan W.C."/>
            <person name="Karpen G.H."/>
            <person name="Kataoka E."/>
            <person name="Keightley P.D."/>
            <person name="Kheradpour P."/>
            <person name="Kirkness E.F."/>
            <person name="Koerich L.B."/>
            <person name="Kristiansen K."/>
            <person name="Kudrna D."/>
            <person name="Kulathinal R.J."/>
            <person name="Kumar S."/>
            <person name="Kwok R."/>
            <person name="Lander E."/>
            <person name="Langley C.H."/>
            <person name="Lapoint R."/>
            <person name="Lazzaro B.P."/>
            <person name="Lee S.J."/>
            <person name="Levesque L."/>
            <person name="Li R."/>
            <person name="Lin C.F."/>
            <person name="Lin M.F."/>
            <person name="Lindblad-Toh K."/>
            <person name="Llopart A."/>
            <person name="Long M."/>
            <person name="Low L."/>
            <person name="Lozovsky E."/>
            <person name="Lu J."/>
            <person name="Luo M."/>
            <person name="Machado C.A."/>
            <person name="Makalowski W."/>
            <person name="Marzo M."/>
            <person name="Matsuda M."/>
            <person name="Matzkin L."/>
            <person name="McAllister B."/>
            <person name="McBride C.S."/>
            <person name="McKernan B."/>
            <person name="McKernan K."/>
            <person name="Mendez-Lago M."/>
            <person name="Minx P."/>
            <person name="Mollenhauer M.U."/>
            <person name="Montooth K."/>
            <person name="Mount S.M."/>
            <person name="Mu X."/>
            <person name="Myers E."/>
            <person name="Negre B."/>
            <person name="Newfeld S."/>
            <person name="Nielsen R."/>
            <person name="Noor M.A."/>
            <person name="O'Grady P."/>
            <person name="Pachter L."/>
            <person name="Papaceit M."/>
            <person name="Parisi M.J."/>
            <person name="Parisi M."/>
            <person name="Parts L."/>
            <person name="Pedersen J.S."/>
            <person name="Pesole G."/>
            <person name="Phillippy A.M."/>
            <person name="Ponting C.P."/>
            <person name="Pop M."/>
            <person name="Porcelli D."/>
            <person name="Powell J.R."/>
            <person name="Prohaska S."/>
            <person name="Pruitt K."/>
            <person name="Puig M."/>
            <person name="Quesneville H."/>
            <person name="Ram K.R."/>
            <person name="Rand D."/>
            <person name="Rasmussen M.D."/>
            <person name="Reed L.K."/>
            <person name="Reenan R."/>
            <person name="Reily A."/>
            <person name="Remington K.A."/>
            <person name="Rieger T.T."/>
            <person name="Ritchie M.G."/>
            <person name="Robin C."/>
            <person name="Rogers Y.H."/>
            <person name="Rohde C."/>
            <person name="Rozas J."/>
            <person name="Rubenfield M.J."/>
            <person name="Ruiz A."/>
            <person name="Russo S."/>
            <person name="Salzberg S.L."/>
            <person name="Sanchez-Gracia A."/>
            <person name="Saranga D.J."/>
            <person name="Sato H."/>
            <person name="Schaeffer S.W."/>
            <person name="Schatz M.C."/>
            <person name="Schlenke T."/>
            <person name="Schwartz R."/>
            <person name="Segarra C."/>
            <person name="Singh R.S."/>
            <person name="Sirot L."/>
            <person name="Sirota M."/>
            <person name="Sisneros N.B."/>
            <person name="Smith C.D."/>
            <person name="Smith T.F."/>
            <person name="Spieth J."/>
            <person name="Stage D.E."/>
            <person name="Stark A."/>
            <person name="Stephan W."/>
            <person name="Strausberg R.L."/>
            <person name="Strempel S."/>
            <person name="Sturgill D."/>
            <person name="Sutton G."/>
            <person name="Sutton G.G."/>
            <person name="Tao W."/>
            <person name="Teichmann S."/>
            <person name="Tobari Y.N."/>
            <person name="Tomimura Y."/>
            <person name="Tsolas J.M."/>
            <person name="Valente V.L."/>
            <person name="Venter E."/>
            <person name="Venter J.C."/>
            <person name="Vicario S."/>
            <person name="Vieira F.G."/>
            <person name="Vilella A.J."/>
            <person name="Villasante A."/>
            <person name="Walenz B."/>
            <person name="Wang J."/>
            <person name="Wasserman M."/>
            <person name="Watts T."/>
            <person name="Wilson D."/>
            <person name="Wilson R.K."/>
            <person name="Wing R.A."/>
            <person name="Wolfner M.F."/>
            <person name="Wong A."/>
            <person name="Wong G.K."/>
            <person name="Wu C.I."/>
            <person name="Wu G."/>
            <person name="Yamamoto D."/>
            <person name="Yang H.P."/>
            <person name="Yang S.P."/>
            <person name="Yorke J.A."/>
            <person name="Yoshida K."/>
            <person name="Zdobnov E."/>
            <person name="Zhang P."/>
            <person name="Zhang Y."/>
            <person name="Zimin A.V."/>
            <person name="Baldwin J."/>
            <person name="Abdouelleil A."/>
            <person name="Abdulkadir J."/>
            <person name="Abebe A."/>
            <person name="Abera B."/>
            <person name="Abreu J."/>
            <person name="Acer S.C."/>
            <person name="Aftuck L."/>
            <person name="Alexander A."/>
            <person name="An P."/>
            <person name="Anderson E."/>
            <person name="Anderson S."/>
            <person name="Arachi H."/>
            <person name="Azer M."/>
            <person name="Bachantsang P."/>
            <person name="Barry A."/>
            <person name="Bayul T."/>
            <person name="Berlin A."/>
            <person name="Bessette D."/>
            <person name="Bloom T."/>
            <person name="Blye J."/>
            <person name="Boguslavskiy L."/>
            <person name="Bonnet C."/>
            <person name="Boukhgalter B."/>
            <person name="Bourzgui I."/>
            <person name="Brown A."/>
            <person name="Cahill P."/>
            <person name="Channer S."/>
            <person name="Cheshatsang Y."/>
            <person name="Chuda L."/>
            <person name="Citroen M."/>
            <person name="Collymore A."/>
            <person name="Cooke P."/>
            <person name="Costello M."/>
            <person name="D'Aco K."/>
            <person name="Daza R."/>
            <person name="De Haan G."/>
            <person name="DeGray S."/>
            <person name="DeMaso C."/>
            <person name="Dhargay N."/>
            <person name="Dooley K."/>
            <person name="Dooley E."/>
            <person name="Doricent M."/>
            <person name="Dorje P."/>
            <person name="Dorjee K."/>
            <person name="Dupes A."/>
            <person name="Elong R."/>
            <person name="Falk J."/>
            <person name="Farina A."/>
            <person name="Faro S."/>
            <person name="Ferguson D."/>
            <person name="Fisher S."/>
            <person name="Foley C.D."/>
            <person name="Franke A."/>
            <person name="Friedrich D."/>
            <person name="Gadbois L."/>
            <person name="Gearin G."/>
            <person name="Gearin C.R."/>
            <person name="Giannoukos G."/>
            <person name="Goode T."/>
            <person name="Graham J."/>
            <person name="Grandbois E."/>
            <person name="Grewal S."/>
            <person name="Gyaltsen K."/>
            <person name="Hafez N."/>
            <person name="Hagos B."/>
            <person name="Hall J."/>
            <person name="Henson C."/>
            <person name="Hollinger A."/>
            <person name="Honan T."/>
            <person name="Huard M.D."/>
            <person name="Hughes L."/>
            <person name="Hurhula B."/>
            <person name="Husby M.E."/>
            <person name="Kamat A."/>
            <person name="Kanga B."/>
            <person name="Kashin S."/>
            <person name="Khazanovich D."/>
            <person name="Kisner P."/>
            <person name="Lance K."/>
            <person name="Lara M."/>
            <person name="Lee W."/>
            <person name="Lennon N."/>
            <person name="Letendre F."/>
            <person name="LeVine R."/>
            <person name="Lipovsky A."/>
            <person name="Liu X."/>
            <person name="Liu J."/>
            <person name="Liu S."/>
            <person name="Lokyitsang T."/>
            <person name="Lokyitsang Y."/>
            <person name="Lubonja R."/>
            <person name="Lui A."/>
            <person name="MacDonald P."/>
            <person name="Magnisalis V."/>
            <person name="Maru K."/>
            <person name="Matthews C."/>
            <person name="McCusker W."/>
            <person name="McDonough S."/>
            <person name="Mehta T."/>
            <person name="Meldrim J."/>
            <person name="Meneus L."/>
            <person name="Mihai O."/>
            <person name="Mihalev A."/>
            <person name="Mihova T."/>
            <person name="Mittelman R."/>
            <person name="Mlenga V."/>
            <person name="Montmayeur A."/>
            <person name="Mulrain L."/>
            <person name="Navidi A."/>
            <person name="Naylor J."/>
            <person name="Negash T."/>
            <person name="Nguyen T."/>
            <person name="Nguyen N."/>
            <person name="Nicol R."/>
            <person name="Norbu C."/>
            <person name="Norbu N."/>
            <person name="Novod N."/>
            <person name="O'Neill B."/>
            <person name="Osman S."/>
            <person name="Markiewicz E."/>
            <person name="Oyono O.L."/>
            <person name="Patti C."/>
            <person name="Phunkhang P."/>
            <person name="Pierre F."/>
            <person name="Priest M."/>
            <person name="Raghuraman S."/>
            <person name="Rege F."/>
            <person name="Reyes R."/>
            <person name="Rise C."/>
            <person name="Rogov P."/>
            <person name="Ross K."/>
            <person name="Ryan E."/>
            <person name="Settipalli S."/>
            <person name="Shea T."/>
            <person name="Sherpa N."/>
            <person name="Shi L."/>
            <person name="Shih D."/>
            <person name="Sparrow T."/>
            <person name="Spaulding J."/>
            <person name="Stalker J."/>
            <person name="Stange-Thomann N."/>
            <person name="Stavropoulos S."/>
            <person name="Stone C."/>
            <person name="Strader C."/>
            <person name="Tesfaye S."/>
            <person name="Thomson T."/>
            <person name="Thoulutsang Y."/>
            <person name="Thoulutsang D."/>
            <person name="Topham K."/>
            <person name="Topping I."/>
            <person name="Tsamla T."/>
            <person name="Vassiliev H."/>
            <person name="Vo A."/>
            <person name="Wangchuk T."/>
            <person name="Wangdi T."/>
            <person name="Weiand M."/>
            <person name="Wilkinson J."/>
            <person name="Wilson A."/>
            <person name="Yadav S."/>
            <person name="Young G."/>
            <person name="Yu Q."/>
            <person name="Zembek L."/>
            <person name="Zhong D."/>
            <person name="Zimmer A."/>
            <person name="Zwirko Z."/>
            <person name="Jaffe D.B."/>
            <person name="Alvarez P."/>
            <person name="Brockman W."/>
            <person name="Butler J."/>
            <person name="Chin C."/>
            <person name="Gnerre S."/>
            <person name="Grabherr M."/>
            <person name="Kleber M."/>
            <person name="Mauceli E."/>
            <person name="MacCallum I."/>
        </authorList>
    </citation>
    <scope>NUCLEOTIDE SEQUENCE [LARGE SCALE GENOMIC DNA]</scope>
    <source>
        <strain evidence="3">Rob3c / Tucson 14021-0248.25</strain>
    </source>
</reference>
<gene>
    <name evidence="2" type="primary">Dsec\GM25928</name>
    <name evidence="2" type="ORF">Dsec_GM25928</name>
</gene>
<evidence type="ECO:0000256" key="1">
    <source>
        <dbReference type="SAM" id="MobiDB-lite"/>
    </source>
</evidence>
<protein>
    <submittedName>
        <fullName evidence="2">GM25928</fullName>
    </submittedName>
</protein>
<organism evidence="3">
    <name type="scientific">Drosophila sechellia</name>
    <name type="common">Fruit fly</name>
    <dbReference type="NCBI Taxonomy" id="7238"/>
    <lineage>
        <taxon>Eukaryota</taxon>
        <taxon>Metazoa</taxon>
        <taxon>Ecdysozoa</taxon>
        <taxon>Arthropoda</taxon>
        <taxon>Hexapoda</taxon>
        <taxon>Insecta</taxon>
        <taxon>Pterygota</taxon>
        <taxon>Neoptera</taxon>
        <taxon>Endopterygota</taxon>
        <taxon>Diptera</taxon>
        <taxon>Brachycera</taxon>
        <taxon>Muscomorpha</taxon>
        <taxon>Ephydroidea</taxon>
        <taxon>Drosophilidae</taxon>
        <taxon>Drosophila</taxon>
        <taxon>Sophophora</taxon>
    </lineage>
</organism>
<proteinExistence type="predicted"/>
<dbReference type="AlphaFoldDB" id="B4HFR9"/>
<evidence type="ECO:0000313" key="2">
    <source>
        <dbReference type="EMBL" id="EDW42304.1"/>
    </source>
</evidence>
<name>B4HFR9_DROSE</name>
<accession>B4HFR9</accession>
<dbReference type="HOGENOM" id="CLU_2998652_0_0_1"/>
<evidence type="ECO:0000313" key="3">
    <source>
        <dbReference type="Proteomes" id="UP000001292"/>
    </source>
</evidence>
<dbReference type="EMBL" id="CH480815">
    <property type="protein sequence ID" value="EDW42304.1"/>
    <property type="molecule type" value="Genomic_DNA"/>
</dbReference>